<comment type="caution">
    <text evidence="4">The sequence shown here is derived from an EMBL/GenBank/DDBJ whole genome shotgun (WGS) entry which is preliminary data.</text>
</comment>
<dbReference type="Gene3D" id="3.40.50.1820">
    <property type="entry name" value="alpha/beta hydrolase"/>
    <property type="match status" value="1"/>
</dbReference>
<feature type="chain" id="PRO_5005591509" description="Peptidase S9" evidence="1">
    <location>
        <begin position="45"/>
        <end position="734"/>
    </location>
</feature>
<evidence type="ECO:0000313" key="5">
    <source>
        <dbReference type="Proteomes" id="UP000036958"/>
    </source>
</evidence>
<evidence type="ECO:0000259" key="2">
    <source>
        <dbReference type="Pfam" id="PF00326"/>
    </source>
</evidence>
<dbReference type="GO" id="GO:0008239">
    <property type="term" value="F:dipeptidyl-peptidase activity"/>
    <property type="evidence" value="ECO:0007669"/>
    <property type="project" value="TreeGrafter"/>
</dbReference>
<feature type="domain" description="Peptidase S9 prolyl oligopeptidase catalytic" evidence="2">
    <location>
        <begin position="535"/>
        <end position="733"/>
    </location>
</feature>
<feature type="signal peptide" evidence="1">
    <location>
        <begin position="1"/>
        <end position="44"/>
    </location>
</feature>
<evidence type="ECO:0000259" key="3">
    <source>
        <dbReference type="Pfam" id="PF00930"/>
    </source>
</evidence>
<dbReference type="GO" id="GO:0008236">
    <property type="term" value="F:serine-type peptidase activity"/>
    <property type="evidence" value="ECO:0007669"/>
    <property type="project" value="InterPro"/>
</dbReference>
<dbReference type="AlphaFoldDB" id="A0A0L8V2K7"/>
<dbReference type="InterPro" id="IPR002469">
    <property type="entry name" value="Peptidase_S9B_N"/>
</dbReference>
<keyword evidence="5" id="KW-1185">Reference proteome</keyword>
<dbReference type="SUPFAM" id="SSF53474">
    <property type="entry name" value="alpha/beta-Hydrolases"/>
    <property type="match status" value="1"/>
</dbReference>
<dbReference type="Proteomes" id="UP000036958">
    <property type="component" value="Unassembled WGS sequence"/>
</dbReference>
<feature type="domain" description="Dipeptidylpeptidase IV N-terminal" evidence="3">
    <location>
        <begin position="128"/>
        <end position="452"/>
    </location>
</feature>
<evidence type="ECO:0008006" key="6">
    <source>
        <dbReference type="Google" id="ProtNLM"/>
    </source>
</evidence>
<sequence length="734" mass="84304">MNKLMIKKNKIVVVSLPSNLKKKSSMKIARLTFLFCLLSSLAFAQKQPLTLEDAVFGKSGHLRAEKPQGLAWRNNQHFVRVENDTLFQYPAGKGQKKVLLTKNKLEQAASLSGKLTYSSFPGFSFVNENTIRFRKSQQVVFFNLEEKKVETHLEIPDQAENLDFYDDQKTVAYTKGQNLFILNETGEQQITFDDADGILNGQYVHRREFGITKGTFWSSTGKKLAFYRKDESMVKDYPLVNYMTRQAEHTPVKYPMAGMTSHQVTVGIFDLETGETSFLNTGKPDDHYLTNISWGPNNELIYLAELNRGQDHMQLNQYDVATGQKLKTLFEEKSETYVEPQHPLVFSQKNKDEFYYRSRKDGWFHLYLYNTEGKQLKQITKGDWEVTEFYGTDDQFVYIQATKESPTERHLYRVKISNGEMIRIDGDAGTHSGQFSPDKKIVLDNWQAFDVPHQTDLRASNGKLIQTIHAAHDPASAYQFGKNKILTIKAADGKTDLFCRMILPPNFDSTKKYPAIIYVYGGPHLQLINNTWHNSVSWWQYYMAQNGYILFTVDSRGSANRGAAFENIIHRNLGLAETADQVKGADYLKNLPYVDADRIGVHGWSYGGFMTLNLMLRHPETFKVGVSGGPVVDWSMYEVMYGERYMDTPQENPNGYAESNMINHVDKLDGKLLIIHGAQDETVVMQHSMKFLRECVRQNKAVDFFAYPTHEHNVSGQDRIHLMQKISQYFFDYL</sequence>
<dbReference type="Pfam" id="PF00326">
    <property type="entry name" value="Peptidase_S9"/>
    <property type="match status" value="1"/>
</dbReference>
<dbReference type="InterPro" id="IPR050278">
    <property type="entry name" value="Serine_Prot_S9B/DPPIV"/>
</dbReference>
<dbReference type="Pfam" id="PF00930">
    <property type="entry name" value="DPPIV_N"/>
    <property type="match status" value="1"/>
</dbReference>
<dbReference type="InterPro" id="IPR029058">
    <property type="entry name" value="AB_hydrolase_fold"/>
</dbReference>
<dbReference type="PANTHER" id="PTHR11731:SF193">
    <property type="entry name" value="DIPEPTIDYL PEPTIDASE 9"/>
    <property type="match status" value="1"/>
</dbReference>
<dbReference type="EMBL" id="LGIA01000217">
    <property type="protein sequence ID" value="KOH42646.1"/>
    <property type="molecule type" value="Genomic_DNA"/>
</dbReference>
<dbReference type="InterPro" id="IPR001375">
    <property type="entry name" value="Peptidase_S9_cat"/>
</dbReference>
<dbReference type="STRING" id="1409788.NC99_45390"/>
<dbReference type="PATRIC" id="fig|1409788.3.peg.4640"/>
<keyword evidence="1" id="KW-0732">Signal</keyword>
<dbReference type="Gene3D" id="2.140.10.30">
    <property type="entry name" value="Dipeptidylpeptidase IV, N-terminal domain"/>
    <property type="match status" value="1"/>
</dbReference>
<dbReference type="SUPFAM" id="SSF82171">
    <property type="entry name" value="DPP6 N-terminal domain-like"/>
    <property type="match status" value="1"/>
</dbReference>
<organism evidence="4 5">
    <name type="scientific">Sunxiuqinia dokdonensis</name>
    <dbReference type="NCBI Taxonomy" id="1409788"/>
    <lineage>
        <taxon>Bacteria</taxon>
        <taxon>Pseudomonadati</taxon>
        <taxon>Bacteroidota</taxon>
        <taxon>Bacteroidia</taxon>
        <taxon>Marinilabiliales</taxon>
        <taxon>Prolixibacteraceae</taxon>
        <taxon>Sunxiuqinia</taxon>
    </lineage>
</organism>
<reference evidence="5" key="1">
    <citation type="submission" date="2015-07" db="EMBL/GenBank/DDBJ databases">
        <title>Genome sequencing of Sunxiuqinia dokdonensis strain SK.</title>
        <authorList>
            <person name="Ahn S."/>
            <person name="Kim B.-C."/>
        </authorList>
    </citation>
    <scope>NUCLEOTIDE SEQUENCE [LARGE SCALE GENOMIC DNA]</scope>
    <source>
        <strain evidence="5">SK</strain>
    </source>
</reference>
<dbReference type="PANTHER" id="PTHR11731">
    <property type="entry name" value="PROTEASE FAMILY S9B,C DIPEPTIDYL-PEPTIDASE IV-RELATED"/>
    <property type="match status" value="1"/>
</dbReference>
<dbReference type="GO" id="GO:0006508">
    <property type="term" value="P:proteolysis"/>
    <property type="evidence" value="ECO:0007669"/>
    <property type="project" value="InterPro"/>
</dbReference>
<name>A0A0L8V2K7_9BACT</name>
<gene>
    <name evidence="4" type="ORF">NC99_45390</name>
</gene>
<evidence type="ECO:0000313" key="4">
    <source>
        <dbReference type="EMBL" id="KOH42646.1"/>
    </source>
</evidence>
<dbReference type="OrthoDB" id="9812921at2"/>
<accession>A0A0L8V2K7</accession>
<evidence type="ECO:0000256" key="1">
    <source>
        <dbReference type="SAM" id="SignalP"/>
    </source>
</evidence>
<protein>
    <recommendedName>
        <fullName evidence="6">Peptidase S9</fullName>
    </recommendedName>
</protein>
<proteinExistence type="predicted"/>